<feature type="compositionally biased region" description="Basic and acidic residues" evidence="1">
    <location>
        <begin position="39"/>
        <end position="50"/>
    </location>
</feature>
<dbReference type="Gene3D" id="6.10.250.3260">
    <property type="match status" value="1"/>
</dbReference>
<sequence>MVNKVVGNRYIAKRVNVRVEHVRHSKCRQEFLQRVAENSQKHREAKERGETAVLKRLPAGPTEAHVISSKDNLPQTMRPTAYETTI</sequence>
<proteinExistence type="predicted"/>
<dbReference type="Pfam" id="PF01157">
    <property type="entry name" value="Ribosomal_L21e"/>
    <property type="match status" value="1"/>
</dbReference>
<evidence type="ECO:0000313" key="3">
    <source>
        <dbReference type="Proteomes" id="UP001050691"/>
    </source>
</evidence>
<protein>
    <recommendedName>
        <fullName evidence="4">60S ribosomal protein L21</fullName>
    </recommendedName>
</protein>
<dbReference type="GO" id="GO:0005840">
    <property type="term" value="C:ribosome"/>
    <property type="evidence" value="ECO:0007669"/>
    <property type="project" value="InterPro"/>
</dbReference>
<reference evidence="2" key="1">
    <citation type="submission" date="2021-10" db="EMBL/GenBank/DDBJ databases">
        <title>De novo Genome Assembly of Clathrus columnatus (Basidiomycota, Fungi) Using Illumina and Nanopore Sequence Data.</title>
        <authorList>
            <person name="Ogiso-Tanaka E."/>
            <person name="Itagaki H."/>
            <person name="Hosoya T."/>
            <person name="Hosaka K."/>
        </authorList>
    </citation>
    <scope>NUCLEOTIDE SEQUENCE</scope>
    <source>
        <strain evidence="2">MO-923</strain>
    </source>
</reference>
<accession>A0AAV5AK90</accession>
<evidence type="ECO:0000256" key="1">
    <source>
        <dbReference type="SAM" id="MobiDB-lite"/>
    </source>
</evidence>
<keyword evidence="3" id="KW-1185">Reference proteome</keyword>
<evidence type="ECO:0008006" key="4">
    <source>
        <dbReference type="Google" id="ProtNLM"/>
    </source>
</evidence>
<dbReference type="GO" id="GO:0006412">
    <property type="term" value="P:translation"/>
    <property type="evidence" value="ECO:0007669"/>
    <property type="project" value="InterPro"/>
</dbReference>
<organism evidence="2 3">
    <name type="scientific">Clathrus columnatus</name>
    <dbReference type="NCBI Taxonomy" id="1419009"/>
    <lineage>
        <taxon>Eukaryota</taxon>
        <taxon>Fungi</taxon>
        <taxon>Dikarya</taxon>
        <taxon>Basidiomycota</taxon>
        <taxon>Agaricomycotina</taxon>
        <taxon>Agaricomycetes</taxon>
        <taxon>Phallomycetidae</taxon>
        <taxon>Phallales</taxon>
        <taxon>Clathraceae</taxon>
        <taxon>Clathrus</taxon>
    </lineage>
</organism>
<feature type="region of interest" description="Disordered" evidence="1">
    <location>
        <begin position="38"/>
        <end position="86"/>
    </location>
</feature>
<dbReference type="PANTHER" id="PTHR20981">
    <property type="entry name" value="60S RIBOSOMAL PROTEIN L21"/>
    <property type="match status" value="1"/>
</dbReference>
<dbReference type="FunFam" id="6.10.250.3260:FF:000001">
    <property type="entry name" value="60S ribosomal protein L21"/>
    <property type="match status" value="1"/>
</dbReference>
<comment type="caution">
    <text evidence="2">The sequence shown here is derived from an EMBL/GenBank/DDBJ whole genome shotgun (WGS) entry which is preliminary data.</text>
</comment>
<dbReference type="Proteomes" id="UP001050691">
    <property type="component" value="Unassembled WGS sequence"/>
</dbReference>
<feature type="compositionally biased region" description="Polar residues" evidence="1">
    <location>
        <begin position="69"/>
        <end position="86"/>
    </location>
</feature>
<name>A0AAV5AK90_9AGAM</name>
<dbReference type="EMBL" id="BPWL01000008">
    <property type="protein sequence ID" value="GJJ13108.1"/>
    <property type="molecule type" value="Genomic_DNA"/>
</dbReference>
<gene>
    <name evidence="2" type="ORF">Clacol_007358</name>
</gene>
<evidence type="ECO:0000313" key="2">
    <source>
        <dbReference type="EMBL" id="GJJ13108.1"/>
    </source>
</evidence>
<dbReference type="GO" id="GO:0003735">
    <property type="term" value="F:structural constituent of ribosome"/>
    <property type="evidence" value="ECO:0007669"/>
    <property type="project" value="InterPro"/>
</dbReference>
<dbReference type="InterPro" id="IPR001147">
    <property type="entry name" value="Ribosomal_eL21"/>
</dbReference>
<dbReference type="AlphaFoldDB" id="A0AAV5AK90"/>